<gene>
    <name evidence="2" type="ORF">HP550_13610</name>
</gene>
<dbReference type="Gene3D" id="2.40.50.90">
    <property type="match status" value="1"/>
</dbReference>
<keyword evidence="3" id="KW-1185">Reference proteome</keyword>
<dbReference type="AlphaFoldDB" id="A0A7Y6A393"/>
<dbReference type="Pfam" id="PF00565">
    <property type="entry name" value="SNase"/>
    <property type="match status" value="1"/>
</dbReference>
<dbReference type="InterPro" id="IPR016071">
    <property type="entry name" value="Staphylococal_nuclease_OB-fold"/>
</dbReference>
<proteinExistence type="predicted"/>
<evidence type="ECO:0000313" key="3">
    <source>
        <dbReference type="Proteomes" id="UP000565724"/>
    </source>
</evidence>
<evidence type="ECO:0000313" key="2">
    <source>
        <dbReference type="EMBL" id="NUU18288.1"/>
    </source>
</evidence>
<dbReference type="Proteomes" id="UP000565724">
    <property type="component" value="Unassembled WGS sequence"/>
</dbReference>
<dbReference type="RefSeq" id="WP_175348188.1">
    <property type="nucleotide sequence ID" value="NZ_JABMCI010000066.1"/>
</dbReference>
<reference evidence="2 3" key="1">
    <citation type="submission" date="2020-05" db="EMBL/GenBank/DDBJ databases">
        <title>Genome Sequencing of Type Strains.</title>
        <authorList>
            <person name="Lemaire J.F."/>
            <person name="Inderbitzin P."/>
            <person name="Gregorio O.A."/>
            <person name="Collins S.B."/>
            <person name="Wespe N."/>
            <person name="Knight-Connoni V."/>
        </authorList>
    </citation>
    <scope>NUCLEOTIDE SEQUENCE [LARGE SCALE GENOMIC DNA]</scope>
    <source>
        <strain evidence="2 3">ATCC 25174</strain>
    </source>
</reference>
<accession>A0A7Y6A393</accession>
<sequence length="56" mass="6223">MMNEVMVREGLAHEYTYDSAYEYQGLYVADEHAADAASARLWSPDAYAGDTEQSAT</sequence>
<protein>
    <recommendedName>
        <fullName evidence="1">TNase-like domain-containing protein</fullName>
    </recommendedName>
</protein>
<name>A0A7Y6A393_9CELL</name>
<dbReference type="InterPro" id="IPR035437">
    <property type="entry name" value="SNase_OB-fold_sf"/>
</dbReference>
<comment type="caution">
    <text evidence="2">The sequence shown here is derived from an EMBL/GenBank/DDBJ whole genome shotgun (WGS) entry which is preliminary data.</text>
</comment>
<organism evidence="2 3">
    <name type="scientific">Cellulomonas humilata</name>
    <dbReference type="NCBI Taxonomy" id="144055"/>
    <lineage>
        <taxon>Bacteria</taxon>
        <taxon>Bacillati</taxon>
        <taxon>Actinomycetota</taxon>
        <taxon>Actinomycetes</taxon>
        <taxon>Micrococcales</taxon>
        <taxon>Cellulomonadaceae</taxon>
        <taxon>Cellulomonas</taxon>
    </lineage>
</organism>
<feature type="domain" description="TNase-like" evidence="1">
    <location>
        <begin position="1"/>
        <end position="43"/>
    </location>
</feature>
<dbReference type="EMBL" id="JABMCI010000066">
    <property type="protein sequence ID" value="NUU18288.1"/>
    <property type="molecule type" value="Genomic_DNA"/>
</dbReference>
<dbReference type="SUPFAM" id="SSF50199">
    <property type="entry name" value="Staphylococcal nuclease"/>
    <property type="match status" value="1"/>
</dbReference>
<evidence type="ECO:0000259" key="1">
    <source>
        <dbReference type="Pfam" id="PF00565"/>
    </source>
</evidence>